<feature type="transmembrane region" description="Helical" evidence="1">
    <location>
        <begin position="27"/>
        <end position="44"/>
    </location>
</feature>
<accession>A0ABU9H9D5</accession>
<keyword evidence="1" id="KW-0472">Membrane</keyword>
<sequence length="105" mass="11479">MTACMIVGLIVALPPIAKGCPKPIRLSIGGILLAAGLWNILWYASQHITEFWGLAAFCSGVLMVITSTYIIKVSWLPLFLQRAKPVVLLMLLGFAALYATTIYRL</sequence>
<dbReference type="EMBL" id="JBAKBA010000006">
    <property type="protein sequence ID" value="MEL0658343.1"/>
    <property type="molecule type" value="Genomic_DNA"/>
</dbReference>
<gene>
    <name evidence="2" type="ORF">V6255_04235</name>
</gene>
<proteinExistence type="predicted"/>
<dbReference type="Proteomes" id="UP001366060">
    <property type="component" value="Unassembled WGS sequence"/>
</dbReference>
<name>A0ABU9H9D5_9GAMM</name>
<evidence type="ECO:0000313" key="3">
    <source>
        <dbReference type="Proteomes" id="UP001366060"/>
    </source>
</evidence>
<keyword evidence="3" id="KW-1185">Reference proteome</keyword>
<comment type="caution">
    <text evidence="2">The sequence shown here is derived from an EMBL/GenBank/DDBJ whole genome shotgun (WGS) entry which is preliminary data.</text>
</comment>
<keyword evidence="1" id="KW-0812">Transmembrane</keyword>
<keyword evidence="1" id="KW-1133">Transmembrane helix</keyword>
<evidence type="ECO:0000256" key="1">
    <source>
        <dbReference type="SAM" id="Phobius"/>
    </source>
</evidence>
<protein>
    <submittedName>
        <fullName evidence="2">Uncharacterized protein</fullName>
    </submittedName>
</protein>
<evidence type="ECO:0000313" key="2">
    <source>
        <dbReference type="EMBL" id="MEL0658343.1"/>
    </source>
</evidence>
<feature type="transmembrane region" description="Helical" evidence="1">
    <location>
        <begin position="51"/>
        <end position="71"/>
    </location>
</feature>
<organism evidence="2 3">
    <name type="scientific">Psychromonas arctica</name>
    <dbReference type="NCBI Taxonomy" id="168275"/>
    <lineage>
        <taxon>Bacteria</taxon>
        <taxon>Pseudomonadati</taxon>
        <taxon>Pseudomonadota</taxon>
        <taxon>Gammaproteobacteria</taxon>
        <taxon>Alteromonadales</taxon>
        <taxon>Psychromonadaceae</taxon>
        <taxon>Psychromonas</taxon>
    </lineage>
</organism>
<reference evidence="2 3" key="1">
    <citation type="submission" date="2024-02" db="EMBL/GenBank/DDBJ databases">
        <title>Bacteria isolated from the canopy kelp, Nereocystis luetkeana.</title>
        <authorList>
            <person name="Pfister C.A."/>
            <person name="Younker I.T."/>
            <person name="Light S.H."/>
        </authorList>
    </citation>
    <scope>NUCLEOTIDE SEQUENCE [LARGE SCALE GENOMIC DNA]</scope>
    <source>
        <strain evidence="2 3">TI.2.07</strain>
    </source>
</reference>
<dbReference type="RefSeq" id="WP_341627013.1">
    <property type="nucleotide sequence ID" value="NZ_JBAKBA010000006.1"/>
</dbReference>
<feature type="transmembrane region" description="Helical" evidence="1">
    <location>
        <begin position="83"/>
        <end position="103"/>
    </location>
</feature>